<gene>
    <name evidence="2" type="ORF">HNY73_000993</name>
</gene>
<keyword evidence="3" id="KW-1185">Reference proteome</keyword>
<dbReference type="EMBL" id="JABXBU010000001">
    <property type="protein sequence ID" value="KAF8796642.1"/>
    <property type="molecule type" value="Genomic_DNA"/>
</dbReference>
<dbReference type="Proteomes" id="UP000807504">
    <property type="component" value="Unassembled WGS sequence"/>
</dbReference>
<reference evidence="2" key="2">
    <citation type="submission" date="2020-06" db="EMBL/GenBank/DDBJ databases">
        <authorList>
            <person name="Sheffer M."/>
        </authorList>
    </citation>
    <scope>NUCLEOTIDE SEQUENCE</scope>
</reference>
<comment type="caution">
    <text evidence="2">The sequence shown here is derived from an EMBL/GenBank/DDBJ whole genome shotgun (WGS) entry which is preliminary data.</text>
</comment>
<feature type="compositionally biased region" description="Basic and acidic residues" evidence="1">
    <location>
        <begin position="159"/>
        <end position="170"/>
    </location>
</feature>
<feature type="region of interest" description="Disordered" evidence="1">
    <location>
        <begin position="138"/>
        <end position="170"/>
    </location>
</feature>
<proteinExistence type="predicted"/>
<sequence>MTFLAKGIKCDRIALATEMGEEIKSDMKVYGLKSLVTGSEVCEEKFVKALLETIISTRKDQQIEKCSPFNVLMGIIVGKDGNMIHQEVLCAVTPSLVDNMLLPLEIRDKLHDVQENYFVDISEDNTEPKKIKYRETINETSDDNPVLDSEEIKSFSVENSEKDAKELSRSDEFIKDQMDCPDLEYARK</sequence>
<organism evidence="2 3">
    <name type="scientific">Argiope bruennichi</name>
    <name type="common">Wasp spider</name>
    <name type="synonym">Aranea bruennichi</name>
    <dbReference type="NCBI Taxonomy" id="94029"/>
    <lineage>
        <taxon>Eukaryota</taxon>
        <taxon>Metazoa</taxon>
        <taxon>Ecdysozoa</taxon>
        <taxon>Arthropoda</taxon>
        <taxon>Chelicerata</taxon>
        <taxon>Arachnida</taxon>
        <taxon>Araneae</taxon>
        <taxon>Araneomorphae</taxon>
        <taxon>Entelegynae</taxon>
        <taxon>Araneoidea</taxon>
        <taxon>Araneidae</taxon>
        <taxon>Argiope</taxon>
    </lineage>
</organism>
<accession>A0A8T0G0Y8</accession>
<protein>
    <submittedName>
        <fullName evidence="2">Uncharacterized protein</fullName>
    </submittedName>
</protein>
<evidence type="ECO:0000313" key="3">
    <source>
        <dbReference type="Proteomes" id="UP000807504"/>
    </source>
</evidence>
<reference evidence="2" key="1">
    <citation type="journal article" date="2020" name="bioRxiv">
        <title>Chromosome-level reference genome of the European wasp spider Argiope bruennichi: a resource for studies on range expansion and evolutionary adaptation.</title>
        <authorList>
            <person name="Sheffer M.M."/>
            <person name="Hoppe A."/>
            <person name="Krehenwinkel H."/>
            <person name="Uhl G."/>
            <person name="Kuss A.W."/>
            <person name="Jensen L."/>
            <person name="Jensen C."/>
            <person name="Gillespie R.G."/>
            <person name="Hoff K.J."/>
            <person name="Prost S."/>
        </authorList>
    </citation>
    <scope>NUCLEOTIDE SEQUENCE</scope>
</reference>
<evidence type="ECO:0000256" key="1">
    <source>
        <dbReference type="SAM" id="MobiDB-lite"/>
    </source>
</evidence>
<name>A0A8T0G0Y8_ARGBR</name>
<evidence type="ECO:0000313" key="2">
    <source>
        <dbReference type="EMBL" id="KAF8796642.1"/>
    </source>
</evidence>
<dbReference type="AlphaFoldDB" id="A0A8T0G0Y8"/>